<feature type="signal peptide" evidence="2">
    <location>
        <begin position="1"/>
        <end position="25"/>
    </location>
</feature>
<dbReference type="PANTHER" id="PTHR33018">
    <property type="entry name" value="OS10G0338966 PROTEIN-RELATED"/>
    <property type="match status" value="1"/>
</dbReference>
<comment type="caution">
    <text evidence="4">The sequence shown here is derived from an EMBL/GenBank/DDBJ whole genome shotgun (WGS) entry which is preliminary data.</text>
</comment>
<feature type="chain" id="PRO_5043710503" description="DUF8039 domain-containing protein" evidence="2">
    <location>
        <begin position="26"/>
        <end position="448"/>
    </location>
</feature>
<protein>
    <recommendedName>
        <fullName evidence="3">DUF8039 domain-containing protein</fullName>
    </recommendedName>
</protein>
<dbReference type="AlphaFoldDB" id="A0AAW1M4S6"/>
<keyword evidence="5" id="KW-1185">Reference proteome</keyword>
<dbReference type="EMBL" id="JBDFQZ010000003">
    <property type="protein sequence ID" value="KAK9740612.1"/>
    <property type="molecule type" value="Genomic_DNA"/>
</dbReference>
<sequence length="448" mass="50484">MPFVFFNFSTIIRLLQLLHHHSSSSIAPTSDTTTSGLINTPALLRRSAPTSNPNHLLPLHHLPPLCHHHHQFLHQLPPTLPRPPNSTPASTGIFPTIICRQQLPHHRGLPVGHLCDWTDYMVFAKHSFTSYICLADFVHNFVHKEIVSAIEKAKKDEESGAFLPKGREDILARAIGKPEHPSRVRGVPQSITITKYFGKGPKNPPRRELIDKIKNLELQMDGMNQMKAMMMHFWQTGKKPGPEELLSFVKASESKCVQESVRVSEEPSGEVRPPVRETPVPEPPIQEPSVPESPVQEPRVPEPPVQKPLVQEPPRDELRADQIHLEKVDRTRKSSITPRVHISPAFQDMKWKDCVLSLPENQTKMVAYGKVYISNLEEFVSVHGASLRDGFKKVSVTEVYSGSKNAKLPVPSDDLSVLIQAKGSFVQWPQSHIHDPPIQIIIHQHNYV</sequence>
<feature type="region of interest" description="Disordered" evidence="1">
    <location>
        <begin position="257"/>
        <end position="315"/>
    </location>
</feature>
<dbReference type="PANTHER" id="PTHR33018:SF31">
    <property type="entry name" value="TRANSPOSASE, PTTA_EN_SPM, PLANT"/>
    <property type="match status" value="1"/>
</dbReference>
<evidence type="ECO:0000259" key="3">
    <source>
        <dbReference type="Pfam" id="PF26133"/>
    </source>
</evidence>
<feature type="domain" description="DUF8039" evidence="3">
    <location>
        <begin position="352"/>
        <end position="434"/>
    </location>
</feature>
<feature type="compositionally biased region" description="Low complexity" evidence="1">
    <location>
        <begin position="287"/>
        <end position="298"/>
    </location>
</feature>
<evidence type="ECO:0000313" key="5">
    <source>
        <dbReference type="Proteomes" id="UP001443914"/>
    </source>
</evidence>
<name>A0AAW1M4S6_SAPOF</name>
<accession>A0AAW1M4S6</accession>
<dbReference type="Proteomes" id="UP001443914">
    <property type="component" value="Unassembled WGS sequence"/>
</dbReference>
<evidence type="ECO:0000313" key="4">
    <source>
        <dbReference type="EMBL" id="KAK9740612.1"/>
    </source>
</evidence>
<evidence type="ECO:0000256" key="1">
    <source>
        <dbReference type="SAM" id="MobiDB-lite"/>
    </source>
</evidence>
<dbReference type="Pfam" id="PF26133">
    <property type="entry name" value="DUF8039"/>
    <property type="match status" value="1"/>
</dbReference>
<reference evidence="4" key="1">
    <citation type="submission" date="2024-03" db="EMBL/GenBank/DDBJ databases">
        <title>WGS assembly of Saponaria officinalis var. Norfolk2.</title>
        <authorList>
            <person name="Jenkins J."/>
            <person name="Shu S."/>
            <person name="Grimwood J."/>
            <person name="Barry K."/>
            <person name="Goodstein D."/>
            <person name="Schmutz J."/>
            <person name="Leebens-Mack J."/>
            <person name="Osbourn A."/>
        </authorList>
    </citation>
    <scope>NUCLEOTIDE SEQUENCE [LARGE SCALE GENOMIC DNA]</scope>
    <source>
        <strain evidence="4">JIC</strain>
    </source>
</reference>
<dbReference type="InterPro" id="IPR058352">
    <property type="entry name" value="DUF8039"/>
</dbReference>
<gene>
    <name evidence="4" type="ORF">RND81_03G047900</name>
</gene>
<evidence type="ECO:0000256" key="2">
    <source>
        <dbReference type="SAM" id="SignalP"/>
    </source>
</evidence>
<organism evidence="4 5">
    <name type="scientific">Saponaria officinalis</name>
    <name type="common">Common soapwort</name>
    <name type="synonym">Lychnis saponaria</name>
    <dbReference type="NCBI Taxonomy" id="3572"/>
    <lineage>
        <taxon>Eukaryota</taxon>
        <taxon>Viridiplantae</taxon>
        <taxon>Streptophyta</taxon>
        <taxon>Embryophyta</taxon>
        <taxon>Tracheophyta</taxon>
        <taxon>Spermatophyta</taxon>
        <taxon>Magnoliopsida</taxon>
        <taxon>eudicotyledons</taxon>
        <taxon>Gunneridae</taxon>
        <taxon>Pentapetalae</taxon>
        <taxon>Caryophyllales</taxon>
        <taxon>Caryophyllaceae</taxon>
        <taxon>Caryophylleae</taxon>
        <taxon>Saponaria</taxon>
    </lineage>
</organism>
<proteinExistence type="predicted"/>
<keyword evidence="2" id="KW-0732">Signal</keyword>